<feature type="compositionally biased region" description="Polar residues" evidence="1">
    <location>
        <begin position="340"/>
        <end position="359"/>
    </location>
</feature>
<feature type="signal peptide" evidence="2">
    <location>
        <begin position="1"/>
        <end position="25"/>
    </location>
</feature>
<dbReference type="InterPro" id="IPR006860">
    <property type="entry name" value="FecR"/>
</dbReference>
<feature type="region of interest" description="Disordered" evidence="1">
    <location>
        <begin position="195"/>
        <end position="359"/>
    </location>
</feature>
<feature type="region of interest" description="Disordered" evidence="1">
    <location>
        <begin position="560"/>
        <end position="579"/>
    </location>
</feature>
<feature type="chain" id="PRO_5015564738" description="FecR protein domain-containing protein" evidence="2">
    <location>
        <begin position="26"/>
        <end position="579"/>
    </location>
</feature>
<dbReference type="Proteomes" id="UP000244441">
    <property type="component" value="Chromosome"/>
</dbReference>
<dbReference type="OrthoDB" id="7028389at2"/>
<reference evidence="4 5" key="1">
    <citation type="submission" date="2018-01" db="EMBL/GenBank/DDBJ databases">
        <title>Genome sequence of a Cantenovulum-like bacteria.</title>
        <authorList>
            <person name="Tan W.R."/>
            <person name="Lau N.-S."/>
            <person name="Go F."/>
            <person name="Amirul A.-A.A."/>
        </authorList>
    </citation>
    <scope>NUCLEOTIDE SEQUENCE [LARGE SCALE GENOMIC DNA]</scope>
    <source>
        <strain evidence="4 5">CCB-QB4</strain>
    </source>
</reference>
<feature type="region of interest" description="Disordered" evidence="1">
    <location>
        <begin position="375"/>
        <end position="445"/>
    </location>
</feature>
<feature type="compositionally biased region" description="Low complexity" evidence="1">
    <location>
        <begin position="266"/>
        <end position="310"/>
    </location>
</feature>
<keyword evidence="5" id="KW-1185">Reference proteome</keyword>
<evidence type="ECO:0000256" key="2">
    <source>
        <dbReference type="SAM" id="SignalP"/>
    </source>
</evidence>
<evidence type="ECO:0000259" key="3">
    <source>
        <dbReference type="Pfam" id="PF04773"/>
    </source>
</evidence>
<dbReference type="PANTHER" id="PTHR38731">
    <property type="entry name" value="LIPL45-RELATED LIPOPROTEIN-RELATED"/>
    <property type="match status" value="1"/>
</dbReference>
<evidence type="ECO:0000313" key="5">
    <source>
        <dbReference type="Proteomes" id="UP000244441"/>
    </source>
</evidence>
<feature type="compositionally biased region" description="Acidic residues" evidence="1">
    <location>
        <begin position="216"/>
        <end position="232"/>
    </location>
</feature>
<dbReference type="Gene3D" id="2.60.120.1440">
    <property type="match status" value="1"/>
</dbReference>
<feature type="compositionally biased region" description="Polar residues" evidence="1">
    <location>
        <begin position="420"/>
        <end position="434"/>
    </location>
</feature>
<evidence type="ECO:0000256" key="1">
    <source>
        <dbReference type="SAM" id="MobiDB-lite"/>
    </source>
</evidence>
<dbReference type="RefSeq" id="WP_108603049.1">
    <property type="nucleotide sequence ID" value="NZ_CP026604.1"/>
</dbReference>
<accession>A0A2S0VS10</accession>
<feature type="compositionally biased region" description="Low complexity" evidence="1">
    <location>
        <begin position="233"/>
        <end position="258"/>
    </location>
</feature>
<dbReference type="Pfam" id="PF04773">
    <property type="entry name" value="FecR"/>
    <property type="match status" value="1"/>
</dbReference>
<name>A0A2S0VS10_9ALTE</name>
<gene>
    <name evidence="4" type="ORF">C2869_11360</name>
</gene>
<dbReference type="KEGG" id="cate:C2869_11360"/>
<proteinExistence type="predicted"/>
<keyword evidence="2" id="KW-0732">Signal</keyword>
<dbReference type="AlphaFoldDB" id="A0A2S0VS10"/>
<evidence type="ECO:0000313" key="4">
    <source>
        <dbReference type="EMBL" id="AWB66997.1"/>
    </source>
</evidence>
<protein>
    <recommendedName>
        <fullName evidence="3">FecR protein domain-containing protein</fullName>
    </recommendedName>
</protein>
<sequence>MSRLFSIKTCFLALIIASTPLTSFAAEPAGKTILARGDVQAISGDKSRKLRRRSPIFNVDIVKTGANSRAQLRMTDGGMVALQENTQLEIAKYEYDAEVNEGSAVMNLISGGIRTVTGKLKAENGDYKLDTPVGSIGIRGTHYEVEIVGNDLFVAVWDGAIDMELNVGGNEVSLSLGENADFNYVKVTPEGEIEPFTEIPDNFKDGHTANANDAPSDNEEEQDNTQENEQQDDGQNQGQQNQQQTNNAQANNQQQNDGSEGEGEGEQQNQQGDEQNNSQQNQQQDGNDNQTNNGGGQANNEQPAENQNTNGDGGDNVLASNNETPAEPTEPENNQNTGNDQANSSPNEPAQQPENQVVQTDTSVEVITDKNETDAFDLGGFNISVTTTDNETNPDDVANTNDGNSNQNNQNNQNQGQNAPVVTNTDNQNPNSNPLPDEEPEFDPNELAKDDLVEDIVDRTGTATFDVLSSNTISSSVGEVTNIKMSMDVNFDALRVNNGRLSFNDAEGEWFAAFDGVITSNTVDLGVNHANHGEKLATGTIDGIFGASGEQINGNISLQEVEDESKKASGSYTLDEAGK</sequence>
<feature type="domain" description="FecR protein" evidence="3">
    <location>
        <begin position="61"/>
        <end position="161"/>
    </location>
</feature>
<dbReference type="EMBL" id="CP026604">
    <property type="protein sequence ID" value="AWB66997.1"/>
    <property type="molecule type" value="Genomic_DNA"/>
</dbReference>
<feature type="compositionally biased region" description="Low complexity" evidence="1">
    <location>
        <begin position="321"/>
        <end position="339"/>
    </location>
</feature>
<organism evidence="4 5">
    <name type="scientific">Saccharobesus litoralis</name>
    <dbReference type="NCBI Taxonomy" id="2172099"/>
    <lineage>
        <taxon>Bacteria</taxon>
        <taxon>Pseudomonadati</taxon>
        <taxon>Pseudomonadota</taxon>
        <taxon>Gammaproteobacteria</taxon>
        <taxon>Alteromonadales</taxon>
        <taxon>Alteromonadaceae</taxon>
        <taxon>Saccharobesus</taxon>
    </lineage>
</organism>
<feature type="compositionally biased region" description="Low complexity" evidence="1">
    <location>
        <begin position="399"/>
        <end position="418"/>
    </location>
</feature>